<dbReference type="Proteomes" id="UP000789759">
    <property type="component" value="Unassembled WGS sequence"/>
</dbReference>
<organism evidence="2 3">
    <name type="scientific">Cetraspora pellucida</name>
    <dbReference type="NCBI Taxonomy" id="1433469"/>
    <lineage>
        <taxon>Eukaryota</taxon>
        <taxon>Fungi</taxon>
        <taxon>Fungi incertae sedis</taxon>
        <taxon>Mucoromycota</taxon>
        <taxon>Glomeromycotina</taxon>
        <taxon>Glomeromycetes</taxon>
        <taxon>Diversisporales</taxon>
        <taxon>Gigasporaceae</taxon>
        <taxon>Cetraspora</taxon>
    </lineage>
</organism>
<comment type="caution">
    <text evidence="2">The sequence shown here is derived from an EMBL/GenBank/DDBJ whole genome shotgun (WGS) entry which is preliminary data.</text>
</comment>
<reference evidence="2" key="1">
    <citation type="submission" date="2021-06" db="EMBL/GenBank/DDBJ databases">
        <authorList>
            <person name="Kallberg Y."/>
            <person name="Tangrot J."/>
            <person name="Rosling A."/>
        </authorList>
    </citation>
    <scope>NUCLEOTIDE SEQUENCE</scope>
    <source>
        <strain evidence="2">FL966</strain>
    </source>
</reference>
<dbReference type="AlphaFoldDB" id="A0A9N9ET65"/>
<keyword evidence="1" id="KW-1133">Transmembrane helix</keyword>
<evidence type="ECO:0000256" key="1">
    <source>
        <dbReference type="SAM" id="Phobius"/>
    </source>
</evidence>
<sequence length="202" mass="22718">MKTKAQMALMILRHQYKRAIELKKRVWKIDFYTACLCIIGIIVGVVLLVLKESLTDLNSIISITVSSASSLVSGNSDFDLEKEIKGPDFDNLAEPAALIVESELISKNNETTKLEAAQSLYAFLGCIALLGIAGYDFFNFVTGRSNGIYVDIALIILGVIGLLYCLRALELKRFRFSRIEEEKILYHLKGLKEQFCLHKYKT</sequence>
<feature type="transmembrane region" description="Helical" evidence="1">
    <location>
        <begin position="120"/>
        <end position="141"/>
    </location>
</feature>
<dbReference type="EMBL" id="CAJVQA010009895">
    <property type="protein sequence ID" value="CAG8690982.1"/>
    <property type="molecule type" value="Genomic_DNA"/>
</dbReference>
<evidence type="ECO:0000313" key="3">
    <source>
        <dbReference type="Proteomes" id="UP000789759"/>
    </source>
</evidence>
<evidence type="ECO:0000313" key="2">
    <source>
        <dbReference type="EMBL" id="CAG8690982.1"/>
    </source>
</evidence>
<keyword evidence="1" id="KW-0472">Membrane</keyword>
<protein>
    <submittedName>
        <fullName evidence="2">8894_t:CDS:1</fullName>
    </submittedName>
</protein>
<name>A0A9N9ET65_9GLOM</name>
<gene>
    <name evidence="2" type="ORF">CPELLU_LOCUS11292</name>
</gene>
<keyword evidence="3" id="KW-1185">Reference proteome</keyword>
<keyword evidence="1" id="KW-0812">Transmembrane</keyword>
<feature type="transmembrane region" description="Helical" evidence="1">
    <location>
        <begin position="31"/>
        <end position="50"/>
    </location>
</feature>
<proteinExistence type="predicted"/>
<accession>A0A9N9ET65</accession>
<feature type="transmembrane region" description="Helical" evidence="1">
    <location>
        <begin position="147"/>
        <end position="169"/>
    </location>
</feature>